<evidence type="ECO:0000256" key="1">
    <source>
        <dbReference type="ARBA" id="ARBA00006699"/>
    </source>
</evidence>
<dbReference type="GO" id="GO:0042597">
    <property type="term" value="C:periplasmic space"/>
    <property type="evidence" value="ECO:0007669"/>
    <property type="project" value="TreeGrafter"/>
</dbReference>
<evidence type="ECO:0000313" key="12">
    <source>
        <dbReference type="Proteomes" id="UP000003692"/>
    </source>
</evidence>
<evidence type="ECO:0000259" key="10">
    <source>
        <dbReference type="Pfam" id="PF09093"/>
    </source>
</evidence>
<dbReference type="SUPFAM" id="SSF49785">
    <property type="entry name" value="Galactose-binding domain-like"/>
    <property type="match status" value="1"/>
</dbReference>
<dbReference type="GO" id="GO:0030246">
    <property type="term" value="F:carbohydrate binding"/>
    <property type="evidence" value="ECO:0007669"/>
    <property type="project" value="InterPro"/>
</dbReference>
<feature type="signal peptide" evidence="6">
    <location>
        <begin position="1"/>
        <end position="29"/>
    </location>
</feature>
<dbReference type="GO" id="GO:0005576">
    <property type="term" value="C:extracellular region"/>
    <property type="evidence" value="ECO:0007669"/>
    <property type="project" value="InterPro"/>
</dbReference>
<feature type="domain" description="Polysaccharide lyase family 8 C-terminal" evidence="8">
    <location>
        <begin position="876"/>
        <end position="936"/>
    </location>
</feature>
<comment type="caution">
    <text evidence="11">The sequence shown here is derived from an EMBL/GenBank/DDBJ whole genome shotgun (WGS) entry which is preliminary data.</text>
</comment>
<evidence type="ECO:0000259" key="7">
    <source>
        <dbReference type="Pfam" id="PF02278"/>
    </source>
</evidence>
<dbReference type="SUPFAM" id="SSF49863">
    <property type="entry name" value="Hyaluronate lyase-like, C-terminal domain"/>
    <property type="match status" value="1"/>
</dbReference>
<dbReference type="InterPro" id="IPR008929">
    <property type="entry name" value="Chondroitin_lyas"/>
</dbReference>
<dbReference type="Gene3D" id="2.60.120.430">
    <property type="entry name" value="Galactose-binding lectin"/>
    <property type="match status" value="1"/>
</dbReference>
<feature type="binding site" evidence="5">
    <location>
        <position position="177"/>
    </location>
    <ligand>
        <name>Ca(2+)</name>
        <dbReference type="ChEBI" id="CHEBI:29108"/>
    </ligand>
</feature>
<feature type="binding site" evidence="5">
    <location>
        <position position="47"/>
    </location>
    <ligand>
        <name>Ca(2+)</name>
        <dbReference type="ChEBI" id="CHEBI:29108"/>
    </ligand>
</feature>
<dbReference type="Gene3D" id="1.50.10.100">
    <property type="entry name" value="Chondroitin AC/alginate lyase"/>
    <property type="match status" value="1"/>
</dbReference>
<dbReference type="InterPro" id="IPR003159">
    <property type="entry name" value="Lyase_8_central_dom"/>
</dbReference>
<feature type="domain" description="Polysaccharide lyase family 8 central" evidence="7">
    <location>
        <begin position="622"/>
        <end position="863"/>
    </location>
</feature>
<dbReference type="InterPro" id="IPR011071">
    <property type="entry name" value="Lyase_8-like_C"/>
</dbReference>
<dbReference type="Gene3D" id="2.70.98.10">
    <property type="match status" value="1"/>
</dbReference>
<evidence type="ECO:0000256" key="4">
    <source>
        <dbReference type="PIRSR" id="PIRSR034515-1"/>
    </source>
</evidence>
<dbReference type="InterPro" id="IPR004103">
    <property type="entry name" value="Lyase_8_C"/>
</dbReference>
<evidence type="ECO:0000256" key="5">
    <source>
        <dbReference type="PIRSR" id="PIRSR034515-3"/>
    </source>
</evidence>
<dbReference type="SUPFAM" id="SSF48230">
    <property type="entry name" value="Chondroitin AC/alginate lyase"/>
    <property type="match status" value="1"/>
</dbReference>
<dbReference type="InterPro" id="IPR024200">
    <property type="entry name" value="Chondroitinase_ABC_I"/>
</dbReference>
<dbReference type="InterPro" id="IPR008979">
    <property type="entry name" value="Galactose-bd-like_sf"/>
</dbReference>
<dbReference type="CAZy" id="PL8">
    <property type="family name" value="Polysaccharide Lyase Family 8"/>
</dbReference>
<feature type="domain" description="Lyase catalytic" evidence="10">
    <location>
        <begin position="265"/>
        <end position="584"/>
    </location>
</feature>
<dbReference type="Pfam" id="PF09092">
    <property type="entry name" value="Lyase_N"/>
    <property type="match status" value="1"/>
</dbReference>
<keyword evidence="5" id="KW-0479">Metal-binding</keyword>
<evidence type="ECO:0000313" key="11">
    <source>
        <dbReference type="EMBL" id="EFE24326.1"/>
    </source>
</evidence>
<dbReference type="EMBL" id="ADGK01000024">
    <property type="protein sequence ID" value="EFE24326.1"/>
    <property type="molecule type" value="Genomic_DNA"/>
</dbReference>
<comment type="similarity">
    <text evidence="1 3">Belongs to the polysaccharide lyase 8 family.</text>
</comment>
<dbReference type="GO" id="GO:0005975">
    <property type="term" value="P:carbohydrate metabolic process"/>
    <property type="evidence" value="ECO:0007669"/>
    <property type="project" value="InterPro"/>
</dbReference>
<dbReference type="PIRSF" id="PIRSF034515">
    <property type="entry name" value="Chondroitinase"/>
    <property type="match status" value="1"/>
</dbReference>
<dbReference type="GO" id="GO:0006027">
    <property type="term" value="P:glycosaminoglycan catabolic process"/>
    <property type="evidence" value="ECO:0007669"/>
    <property type="project" value="InterPro"/>
</dbReference>
<protein>
    <recommendedName>
        <fullName evidence="3">Chondroitin sulfate ABC lyase</fullName>
    </recommendedName>
    <alternativeName>
        <fullName evidence="3">Chondroitin ABC eliminase</fullName>
    </alternativeName>
    <alternativeName>
        <fullName evidence="3">Chondroitin ABC lyase</fullName>
    </alternativeName>
    <alternativeName>
        <fullName evidence="3">Chondroitinase ABC</fullName>
    </alternativeName>
</protein>
<keyword evidence="6" id="KW-0732">Signal</keyword>
<dbReference type="AlphaFoldDB" id="D4F1N2"/>
<dbReference type="InterPro" id="IPR014718">
    <property type="entry name" value="GH-type_carb-bd"/>
</dbReference>
<feature type="active site" description="Proton acceptor" evidence="4">
    <location>
        <position position="483"/>
    </location>
</feature>
<dbReference type="Pfam" id="PF02278">
    <property type="entry name" value="Lyase_8"/>
    <property type="match status" value="1"/>
</dbReference>
<evidence type="ECO:0000256" key="2">
    <source>
        <dbReference type="ARBA" id="ARBA00023239"/>
    </source>
</evidence>
<feature type="active site" description="Proton donor" evidence="4">
    <location>
        <position position="490"/>
    </location>
</feature>
<keyword evidence="5" id="KW-0106">Calcium</keyword>
<dbReference type="PANTHER" id="PTHR37322:SF3">
    <property type="entry name" value="CHONDROITIN SULFATE ABC EXOLYASE"/>
    <property type="match status" value="1"/>
</dbReference>
<evidence type="ECO:0000259" key="9">
    <source>
        <dbReference type="Pfam" id="PF09092"/>
    </source>
</evidence>
<feature type="binding site" evidence="5">
    <location>
        <position position="70"/>
    </location>
    <ligand>
        <name>Ca(2+)</name>
        <dbReference type="ChEBI" id="CHEBI:29108"/>
    </ligand>
</feature>
<dbReference type="SUPFAM" id="SSF74650">
    <property type="entry name" value="Galactose mutarotase-like"/>
    <property type="match status" value="1"/>
</dbReference>
<dbReference type="Pfam" id="PF09093">
    <property type="entry name" value="Lyase_catalyt"/>
    <property type="match status" value="1"/>
</dbReference>
<dbReference type="InterPro" id="IPR015177">
    <property type="entry name" value="Lyase_catalyt"/>
</dbReference>
<dbReference type="PANTHER" id="PTHR37322">
    <property type="match status" value="1"/>
</dbReference>
<evidence type="ECO:0000256" key="6">
    <source>
        <dbReference type="SAM" id="SignalP"/>
    </source>
</evidence>
<proteinExistence type="inferred from homology"/>
<dbReference type="HOGENOM" id="CLU_011258_0_0_6"/>
<keyword evidence="2 3" id="KW-0456">Lyase</keyword>
<evidence type="ECO:0000259" key="8">
    <source>
        <dbReference type="Pfam" id="PF02884"/>
    </source>
</evidence>
<gene>
    <name evidence="11" type="ORF">EDWATA_00624</name>
</gene>
<dbReference type="Gene3D" id="2.60.220.10">
    <property type="entry name" value="Polysaccharide lyase family 8-like, C-terminal"/>
    <property type="match status" value="1"/>
</dbReference>
<sequence length="1020" mass="113298">MEYPPMQNHHGINLITLGVLACLSAPLAAALPSVSQEPSGNAVYLFEQTVPDSLSSQHGVISISDQRAKDGTHALKWQHEPAATLTIRSPIVYRDAADSATPLTFMAWIYNERPVDDVLTFRFAQGDRAAASFQAKLNFSGWRGIAVPYRDMQGKPSAQMDHVTITAPAQAGTLYFDQIMLGVPVDNRWPLPDYTTPFANTAVNEMVSKNWSALLMYDEMLSQRFPTLNFDVPFDDQRGPSAPIYRRFDDYHGIRHDSPVSAEQVAQNLAAYRQLGIHPLADGTIGGRPLDHPNRQHFMKVKGVFTPQTLEAITDANAIRNVGKILLQTARYLRSDTLSAQQRDALQRQFLDTTRYVLDQGFARGSGYQIITHVGYQTRELFDAWFIQRNLLAQHQLLAPTQQAMMWYNATGRIFEPDAQIVDANVDILNTQLQWMVKSILMLPDPAQRDALLNQTREWLAKTVLRSQGVSGGFKPDGSIFHHSQHYPAYAKDAFGGLAPTVYALSESPFRLPTEAHQRLKEVLLKMRIYTKETQIPLTLSGRHPTGLHAITIAPFKWMALAGSPDGSQTVDPELAAAYARLAGEARFADIPAEAEPSGAWAMNYAAMAIQRRAGQQDPERSWLAIARGFSRYLVGNESYQNNNRYGRYLQYGQLEIIPADAKRQGFSHAGWDWNRYPGTTSVILPYPLLKAQLNQLPGAGIEEMLLSTERYVGANTLDGNSMFAMKLHGHSKYGQESLRANKSYFLFDNRVIALGSGISNEDRRHPTETTLFQFAVPQQQAIQVNGKSINQLGSQQVLQGASHLVDPAGNSYWLPAGQQLRVSYQRQHSVDDRNDAPTEGLFAVASLLHGNAPQQQGYEYAITIDAPEATAPDYQVLQKDNRLHAVRDQASGQEGYAFFQPTRLQRDGLLLASDAPVMALLAPQGDTLRLSVVNPDLALYAGQDPDQIGADGKQREVSIYSRPWRSSEPTPQHAQLTLKGRWQLAQPIAGAHLQHQDGNTLLRVTTQAAHPLALTLTRS</sequence>
<accession>D4F1N2</accession>
<dbReference type="Pfam" id="PF02884">
    <property type="entry name" value="Lyase_8_C"/>
    <property type="match status" value="1"/>
</dbReference>
<dbReference type="InterPro" id="IPR015176">
    <property type="entry name" value="Lyase_N"/>
</dbReference>
<feature type="active site" description="Proton acceptor" evidence="4">
    <location>
        <position position="373"/>
    </location>
</feature>
<dbReference type="InterPro" id="IPR039174">
    <property type="entry name" value="Chondroitin_ABC_lyase"/>
</dbReference>
<feature type="domain" description="Lyase N-terminal" evidence="9">
    <location>
        <begin position="45"/>
        <end position="197"/>
    </location>
</feature>
<dbReference type="GO" id="GO:0034000">
    <property type="term" value="F:chondroitin-sulfate-ABC endolyase activity"/>
    <property type="evidence" value="ECO:0007669"/>
    <property type="project" value="InterPro"/>
</dbReference>
<dbReference type="Proteomes" id="UP000003692">
    <property type="component" value="Unassembled WGS sequence"/>
</dbReference>
<comment type="function">
    <text evidence="3">Broad-specificity glycosaminoglycan lyase.</text>
</comment>
<feature type="chain" id="PRO_5003056559" description="Chondroitin sulfate ABC lyase" evidence="6">
    <location>
        <begin position="30"/>
        <end position="1020"/>
    </location>
</feature>
<keyword evidence="3" id="KW-0119">Carbohydrate metabolism</keyword>
<feature type="binding site" evidence="5">
    <location>
        <position position="73"/>
    </location>
    <ligand>
        <name>Ca(2+)</name>
        <dbReference type="ChEBI" id="CHEBI:29108"/>
    </ligand>
</feature>
<dbReference type="GO" id="GO:0046872">
    <property type="term" value="F:metal ion binding"/>
    <property type="evidence" value="ECO:0007669"/>
    <property type="project" value="UniProtKB-KW"/>
</dbReference>
<reference evidence="11 12" key="1">
    <citation type="submission" date="2010-02" db="EMBL/GenBank/DDBJ databases">
        <authorList>
            <person name="Weinstock G."/>
            <person name="Sodergren E."/>
            <person name="Clifton S."/>
            <person name="Fulton L."/>
            <person name="Fulton B."/>
            <person name="Courtney L."/>
            <person name="Fronick C."/>
            <person name="Harrison M."/>
            <person name="Strong C."/>
            <person name="Farmer C."/>
            <person name="Delahaunty K."/>
            <person name="Markovic C."/>
            <person name="Hall O."/>
            <person name="Minx P."/>
            <person name="Tomlinson C."/>
            <person name="Mitreva M."/>
            <person name="Nelson J."/>
            <person name="Hou S."/>
            <person name="Wollam A."/>
            <person name="Pepin K.H."/>
            <person name="Johnson M."/>
            <person name="Bhonagiri V."/>
            <person name="Zhang X."/>
            <person name="Suruliraj S."/>
            <person name="Warren W."/>
            <person name="Chinwalla A."/>
            <person name="Mardis E.R."/>
            <person name="Wilson R.K."/>
        </authorList>
    </citation>
    <scope>NUCLEOTIDE SEQUENCE [LARGE SCALE GENOMIC DNA]</scope>
    <source>
        <strain evidence="11 12">ATCC 23685</strain>
    </source>
</reference>
<organism evidence="11 12">
    <name type="scientific">Edwardsiella tarda ATCC 23685</name>
    <dbReference type="NCBI Taxonomy" id="500638"/>
    <lineage>
        <taxon>Bacteria</taxon>
        <taxon>Pseudomonadati</taxon>
        <taxon>Pseudomonadota</taxon>
        <taxon>Gammaproteobacteria</taxon>
        <taxon>Enterobacterales</taxon>
        <taxon>Hafniaceae</taxon>
        <taxon>Edwardsiella</taxon>
    </lineage>
</organism>
<evidence type="ECO:0000256" key="3">
    <source>
        <dbReference type="PIRNR" id="PIRNR034515"/>
    </source>
</evidence>
<name>D4F1N2_EDWTA</name>
<dbReference type="InterPro" id="IPR011013">
    <property type="entry name" value="Gal_mutarotase_sf_dom"/>
</dbReference>